<dbReference type="Gene3D" id="2.30.29.30">
    <property type="entry name" value="Pleckstrin-homology domain (PH domain)/Phosphotyrosine-binding domain (PTB)"/>
    <property type="match status" value="1"/>
</dbReference>
<evidence type="ECO:0000313" key="4">
    <source>
        <dbReference type="Proteomes" id="UP001488805"/>
    </source>
</evidence>
<evidence type="ECO:0000313" key="3">
    <source>
        <dbReference type="EMBL" id="KAK9529086.1"/>
    </source>
</evidence>
<feature type="region of interest" description="Disordered" evidence="1">
    <location>
        <begin position="263"/>
        <end position="328"/>
    </location>
</feature>
<feature type="compositionally biased region" description="Polar residues" evidence="1">
    <location>
        <begin position="275"/>
        <end position="288"/>
    </location>
</feature>
<feature type="region of interest" description="Disordered" evidence="1">
    <location>
        <begin position="148"/>
        <end position="167"/>
    </location>
</feature>
<dbReference type="SMART" id="SM00461">
    <property type="entry name" value="WH1"/>
    <property type="match status" value="1"/>
</dbReference>
<feature type="domain" description="WH1" evidence="2">
    <location>
        <begin position="27"/>
        <end position="139"/>
    </location>
</feature>
<sequence length="328" mass="36561">MASSRLPRCNVMSDLLTLREKSLLFTLLEPQCKLIKTTVAQILVAEDTQGRSPGWSCLGCGAVCLIEDKSIHAHFLRLYCVKRAKLLWEQELYVPFKYTATLKFFHTFPADSHQVGLNFAEETEAEEFHLAVEAVQRNQEMTIAMRGITNSENENKSTSDPPDSGIKLLDHLDKEQHFPLSPSTTVTPTTSPMSKVPDAAMRRLLIRSRFNENDLRDEDIAKAGDFILNQCDRPKAVQEEHRNRGPVSQTLPRAAGASISLALKKGPLPPLPTIKGSNTSQETPQYTDPQHQSPSPFQIPPPPSMPAPVLPEGIRRSASFQPVCSRKR</sequence>
<dbReference type="AlphaFoldDB" id="A0AAW1F2K2"/>
<evidence type="ECO:0000259" key="2">
    <source>
        <dbReference type="PROSITE" id="PS50229"/>
    </source>
</evidence>
<organism evidence="3 4">
    <name type="scientific">Zoarces viviparus</name>
    <name type="common">Viviparous eelpout</name>
    <name type="synonym">Blennius viviparus</name>
    <dbReference type="NCBI Taxonomy" id="48416"/>
    <lineage>
        <taxon>Eukaryota</taxon>
        <taxon>Metazoa</taxon>
        <taxon>Chordata</taxon>
        <taxon>Craniata</taxon>
        <taxon>Vertebrata</taxon>
        <taxon>Euteleostomi</taxon>
        <taxon>Actinopterygii</taxon>
        <taxon>Neopterygii</taxon>
        <taxon>Teleostei</taxon>
        <taxon>Neoteleostei</taxon>
        <taxon>Acanthomorphata</taxon>
        <taxon>Eupercaria</taxon>
        <taxon>Perciformes</taxon>
        <taxon>Cottioidei</taxon>
        <taxon>Zoarcales</taxon>
        <taxon>Zoarcidae</taxon>
        <taxon>Zoarcinae</taxon>
        <taxon>Zoarces</taxon>
    </lineage>
</organism>
<reference evidence="3 4" key="1">
    <citation type="journal article" date="2024" name="Genome Biol. Evol.">
        <title>Chromosome-level genome assembly of the viviparous eelpout Zoarces viviparus.</title>
        <authorList>
            <person name="Fuhrmann N."/>
            <person name="Brasseur M.V."/>
            <person name="Bakowski C.E."/>
            <person name="Podsiadlowski L."/>
            <person name="Prost S."/>
            <person name="Krehenwinkel H."/>
            <person name="Mayer C."/>
        </authorList>
    </citation>
    <scope>NUCLEOTIDE SEQUENCE [LARGE SCALE GENOMIC DNA]</scope>
    <source>
        <strain evidence="3">NO-MEL_2022_Ind0_liver</strain>
    </source>
</reference>
<protein>
    <recommendedName>
        <fullName evidence="2">WH1 domain-containing protein</fullName>
    </recommendedName>
</protein>
<comment type="caution">
    <text evidence="3">The sequence shown here is derived from an EMBL/GenBank/DDBJ whole genome shotgun (WGS) entry which is preliminary data.</text>
</comment>
<feature type="compositionally biased region" description="Pro residues" evidence="1">
    <location>
        <begin position="297"/>
        <end position="309"/>
    </location>
</feature>
<dbReference type="PROSITE" id="PS50229">
    <property type="entry name" value="WH1"/>
    <property type="match status" value="1"/>
</dbReference>
<dbReference type="FunFam" id="2.30.29.30:FF:000130">
    <property type="entry name" value="neural Wiskott-Aldrich syndrome protein"/>
    <property type="match status" value="1"/>
</dbReference>
<gene>
    <name evidence="3" type="ORF">VZT92_013203</name>
</gene>
<keyword evidence="4" id="KW-1185">Reference proteome</keyword>
<dbReference type="InterPro" id="IPR011993">
    <property type="entry name" value="PH-like_dom_sf"/>
</dbReference>
<accession>A0AAW1F2K2</accession>
<dbReference type="Pfam" id="PF00568">
    <property type="entry name" value="WH1"/>
    <property type="match status" value="1"/>
</dbReference>
<dbReference type="SUPFAM" id="SSF50729">
    <property type="entry name" value="PH domain-like"/>
    <property type="match status" value="1"/>
</dbReference>
<feature type="compositionally biased region" description="Polar residues" evidence="1">
    <location>
        <begin position="148"/>
        <end position="161"/>
    </location>
</feature>
<name>A0AAW1F2K2_ZOAVI</name>
<dbReference type="InterPro" id="IPR000697">
    <property type="entry name" value="WH1/EVH1_dom"/>
</dbReference>
<evidence type="ECO:0000256" key="1">
    <source>
        <dbReference type="SAM" id="MobiDB-lite"/>
    </source>
</evidence>
<dbReference type="Proteomes" id="UP001488805">
    <property type="component" value="Unassembled WGS sequence"/>
</dbReference>
<proteinExistence type="predicted"/>
<dbReference type="EMBL" id="JBCEZU010000111">
    <property type="protein sequence ID" value="KAK9529086.1"/>
    <property type="molecule type" value="Genomic_DNA"/>
</dbReference>